<dbReference type="OrthoDB" id="9792858at2"/>
<dbReference type="GO" id="GO:0006208">
    <property type="term" value="P:pyrimidine nucleobase catabolic process"/>
    <property type="evidence" value="ECO:0007669"/>
    <property type="project" value="TreeGrafter"/>
</dbReference>
<evidence type="ECO:0000259" key="2">
    <source>
        <dbReference type="SMART" id="SM00903"/>
    </source>
</evidence>
<dbReference type="PANTHER" id="PTHR30466:SF1">
    <property type="entry name" value="FMN REDUCTASE (NADH) RUTF"/>
    <property type="match status" value="1"/>
</dbReference>
<dbReference type="InterPro" id="IPR002563">
    <property type="entry name" value="Flavin_Rdtase-like_dom"/>
</dbReference>
<evidence type="ECO:0000313" key="3">
    <source>
        <dbReference type="EMBL" id="EBA06890.1"/>
    </source>
</evidence>
<dbReference type="InterPro" id="IPR012349">
    <property type="entry name" value="Split_barrel_FMN-bd"/>
</dbReference>
<dbReference type="InterPro" id="IPR050268">
    <property type="entry name" value="NADH-dep_flavin_reductase"/>
</dbReference>
<reference evidence="3 4" key="1">
    <citation type="submission" date="2006-06" db="EMBL/GenBank/DDBJ databases">
        <authorList>
            <person name="Moran M.A."/>
            <person name="Ferriera S."/>
            <person name="Johnson J."/>
            <person name="Kravitz S."/>
            <person name="Beeson K."/>
            <person name="Sutton G."/>
            <person name="Rogers Y.-H."/>
            <person name="Friedman R."/>
            <person name="Frazier M."/>
            <person name="Venter J.C."/>
        </authorList>
    </citation>
    <scope>NUCLEOTIDE SEQUENCE [LARGE SCALE GENOMIC DNA]</scope>
    <source>
        <strain evidence="3 4">E-37</strain>
    </source>
</reference>
<accession>A3K7D1</accession>
<sequence length="161" mass="17391">MNVRFDHIDPRELRDACGAFATGVTVISTRTADGDHGMTANAFMSVSLDPPMIAISLDRKCRLLDKVRASGRYAVSILSDEMEKLAMHFAGRFDPDHADPFVETDGMPVVPGAASVFVCDVAQDVEAGDHVLFIGQVTRLERATEARPLLFHGGKFGGLAD</sequence>
<dbReference type="AlphaFoldDB" id="A3K7D1"/>
<dbReference type="EMBL" id="AAYA01000012">
    <property type="protein sequence ID" value="EBA06890.1"/>
    <property type="molecule type" value="Genomic_DNA"/>
</dbReference>
<dbReference type="RefSeq" id="WP_005861563.1">
    <property type="nucleotide sequence ID" value="NZ_AAYA01000012.1"/>
</dbReference>
<protein>
    <submittedName>
        <fullName evidence="3">Phenol 2-hydroxylase component B</fullName>
    </submittedName>
</protein>
<dbReference type="Gene3D" id="2.30.110.10">
    <property type="entry name" value="Electron Transport, Fmn-binding Protein, Chain A"/>
    <property type="match status" value="1"/>
</dbReference>
<proteinExistence type="predicted"/>
<gene>
    <name evidence="3" type="ORF">SSE37_00425</name>
</gene>
<feature type="domain" description="Flavin reductase like" evidence="2">
    <location>
        <begin position="17"/>
        <end position="158"/>
    </location>
</feature>
<organism evidence="3 4">
    <name type="scientific">Sagittula stellata (strain ATCC 700073 / DSM 11524 / E-37)</name>
    <dbReference type="NCBI Taxonomy" id="388399"/>
    <lineage>
        <taxon>Bacteria</taxon>
        <taxon>Pseudomonadati</taxon>
        <taxon>Pseudomonadota</taxon>
        <taxon>Alphaproteobacteria</taxon>
        <taxon>Rhodobacterales</taxon>
        <taxon>Roseobacteraceae</taxon>
        <taxon>Sagittula</taxon>
    </lineage>
</organism>
<dbReference type="Pfam" id="PF01613">
    <property type="entry name" value="Flavin_Reduct"/>
    <property type="match status" value="1"/>
</dbReference>
<dbReference type="GO" id="GO:0010181">
    <property type="term" value="F:FMN binding"/>
    <property type="evidence" value="ECO:0007669"/>
    <property type="project" value="InterPro"/>
</dbReference>
<dbReference type="SMART" id="SM00903">
    <property type="entry name" value="Flavin_Reduct"/>
    <property type="match status" value="1"/>
</dbReference>
<dbReference type="SUPFAM" id="SSF50475">
    <property type="entry name" value="FMN-binding split barrel"/>
    <property type="match status" value="1"/>
</dbReference>
<comment type="caution">
    <text evidence="3">The sequence shown here is derived from an EMBL/GenBank/DDBJ whole genome shotgun (WGS) entry which is preliminary data.</text>
</comment>
<dbReference type="eggNOG" id="COG1853">
    <property type="taxonomic scope" value="Bacteria"/>
</dbReference>
<keyword evidence="4" id="KW-1185">Reference proteome</keyword>
<evidence type="ECO:0000256" key="1">
    <source>
        <dbReference type="ARBA" id="ARBA00023002"/>
    </source>
</evidence>
<dbReference type="Proteomes" id="UP000005713">
    <property type="component" value="Unassembled WGS sequence"/>
</dbReference>
<name>A3K7D1_SAGS3</name>
<dbReference type="PANTHER" id="PTHR30466">
    <property type="entry name" value="FLAVIN REDUCTASE"/>
    <property type="match status" value="1"/>
</dbReference>
<keyword evidence="1" id="KW-0560">Oxidoreductase</keyword>
<dbReference type="GO" id="GO:0042602">
    <property type="term" value="F:riboflavin reductase (NADPH) activity"/>
    <property type="evidence" value="ECO:0007669"/>
    <property type="project" value="TreeGrafter"/>
</dbReference>
<evidence type="ECO:0000313" key="4">
    <source>
        <dbReference type="Proteomes" id="UP000005713"/>
    </source>
</evidence>